<keyword evidence="2" id="KW-1185">Reference proteome</keyword>
<comment type="caution">
    <text evidence="1">The sequence shown here is derived from an EMBL/GenBank/DDBJ whole genome shotgun (WGS) entry which is preliminary data.</text>
</comment>
<name>A0A5P0ZU67_9LACO</name>
<dbReference type="EMBL" id="VDFO01000003">
    <property type="protein sequence ID" value="MQS96530.1"/>
    <property type="molecule type" value="Genomic_DNA"/>
</dbReference>
<evidence type="ECO:0000313" key="2">
    <source>
        <dbReference type="Proteomes" id="UP000371423"/>
    </source>
</evidence>
<dbReference type="OrthoDB" id="5826790at2"/>
<dbReference type="AlphaFoldDB" id="A0A5P0ZU67"/>
<dbReference type="Proteomes" id="UP000371423">
    <property type="component" value="Unassembled WGS sequence"/>
</dbReference>
<evidence type="ECO:0000313" key="1">
    <source>
        <dbReference type="EMBL" id="MQS96530.1"/>
    </source>
</evidence>
<protein>
    <submittedName>
        <fullName evidence="1">Uncharacterized protein</fullName>
    </submittedName>
</protein>
<gene>
    <name evidence="1" type="ORF">FHL05_01305</name>
</gene>
<organism evidence="1 2">
    <name type="scientific">Companilactobacillus halodurans</name>
    <dbReference type="NCBI Taxonomy" id="2584183"/>
    <lineage>
        <taxon>Bacteria</taxon>
        <taxon>Bacillati</taxon>
        <taxon>Bacillota</taxon>
        <taxon>Bacilli</taxon>
        <taxon>Lactobacillales</taxon>
        <taxon>Lactobacillaceae</taxon>
        <taxon>Companilactobacillus</taxon>
    </lineage>
</organism>
<sequence length="728" mass="84985">MEIKKMVRTNETVYDLDFLKLNHDFDLIYAQLESKSSYKQFQKDISKLKLQALTAINSLRYVILFKKNEFVEPKINNEITYTKVDFGIFNKKTPIYENNIVQLMINQLAIDEVMLPEKSITPYLFVGKGQQPKILADDLKQMITLKVSLNWEKNFEIGVTTFTEISKIKKVQEVQEPYVWDNNREQMQRTYDYGKKERKIVLYERHNGHKKNLINYLSLEDLENFSKSKIGILNQLLDEMNTYFNKYFLDGFKLKERKEEQFVDGKLAVDVDNIWDHLQNKTINLFFDPDDLISKQLTDLLMAGFQDSELLKWENITITCANQAVDGLNIQVIRDARKDMSVDERYQLGQDKKIIQHITPDGLGNLNHKTNKVNWKLKKHKVDGEVQNKDIVKSPEIINTFLNLIVKNDIRQKQMTLVSGDLLKLVSCYEFFSFEWIKKGSIKVIKLSISSEGTMLFDSDIVSLENYNRKSELAHVVYDVADTIKSKEKKYHWDRVDCVIKSGSDYLLITQTSIQVVPLQDEIKEREIHFDSEKIVLKNEVIKDLKTFLSINHQTTHDEYNDEDVNLLIAAVKKISTSVVSIGEIKDQLKLDSQISFKKKKFRSICRDLEKNFNYTFNNSVRQKDPTSLFPGFDGIGITRYNNAFLYYVGTKRSSGIKQEISKAIKFRKITALTGDDKVILDSFGDIAKMMSVDFVRLKQLTVIPFPMKYLREYDDYQDRLLNQNKSL</sequence>
<accession>A0A5P0ZU67</accession>
<reference evidence="1 2" key="1">
    <citation type="journal article" date="2019" name="Syst. Appl. Microbiol.">
        <title>Polyphasic characterization of two novel Lactobacillus spp. isolated from blown salami packages: Description of Lactobacillus halodurans sp. nov. and Lactobacillus salsicarnum sp. nov.</title>
        <authorList>
            <person name="Schuster J.A."/>
            <person name="Klingl A."/>
            <person name="Vogel R.F."/>
            <person name="Ehrmann M.A."/>
        </authorList>
    </citation>
    <scope>NUCLEOTIDE SEQUENCE [LARGE SCALE GENOMIC DNA]</scope>
    <source>
        <strain evidence="1 2">TMW 1.1920</strain>
    </source>
</reference>
<proteinExistence type="predicted"/>
<dbReference type="RefSeq" id="WP_153521847.1">
    <property type="nucleotide sequence ID" value="NZ_VDFO01000003.1"/>
</dbReference>